<dbReference type="Pfam" id="PF03561">
    <property type="entry name" value="Allantoicase"/>
    <property type="match status" value="2"/>
</dbReference>
<dbReference type="SUPFAM" id="SSF49785">
    <property type="entry name" value="Galactose-binding domain-like"/>
    <property type="match status" value="2"/>
</dbReference>
<dbReference type="Proteomes" id="UP000013776">
    <property type="component" value="Unassembled WGS sequence"/>
</dbReference>
<accession>R4XAH4</accession>
<dbReference type="InterPro" id="IPR005164">
    <property type="entry name" value="Allantoicase"/>
</dbReference>
<reference evidence="3 4" key="1">
    <citation type="journal article" date="2013" name="MBio">
        <title>Genome sequencing of the plant pathogen Taphrina deformans, the causal agent of peach leaf curl.</title>
        <authorList>
            <person name="Cisse O.H."/>
            <person name="Almeida J.M.G.C.F."/>
            <person name="Fonseca A."/>
            <person name="Kumar A.A."/>
            <person name="Salojaervi J."/>
            <person name="Overmyer K."/>
            <person name="Hauser P.M."/>
            <person name="Pagni M."/>
        </authorList>
    </citation>
    <scope>NUCLEOTIDE SEQUENCE [LARGE SCALE GENOMIC DNA]</scope>
    <source>
        <strain evidence="4">PYCC 5710 / ATCC 11124 / CBS 356.35 / IMI 108563 / JCM 9778 / NBRC 8474</strain>
    </source>
</reference>
<evidence type="ECO:0000259" key="2">
    <source>
        <dbReference type="Pfam" id="PF03561"/>
    </source>
</evidence>
<dbReference type="PANTHER" id="PTHR12045">
    <property type="entry name" value="ALLANTOICASE"/>
    <property type="match status" value="1"/>
</dbReference>
<dbReference type="OrthoDB" id="10266039at2759"/>
<evidence type="ECO:0000256" key="1">
    <source>
        <dbReference type="ARBA" id="ARBA00009242"/>
    </source>
</evidence>
<feature type="domain" description="Allantoicase" evidence="2">
    <location>
        <begin position="192"/>
        <end position="330"/>
    </location>
</feature>
<dbReference type="AlphaFoldDB" id="R4XAH4"/>
<dbReference type="PIRSF" id="PIRSF016516">
    <property type="entry name" value="Allantoicase"/>
    <property type="match status" value="1"/>
</dbReference>
<keyword evidence="4" id="KW-1185">Reference proteome</keyword>
<dbReference type="Gene3D" id="2.60.120.260">
    <property type="entry name" value="Galactose-binding domain-like"/>
    <property type="match status" value="2"/>
</dbReference>
<dbReference type="InterPro" id="IPR015908">
    <property type="entry name" value="Allantoicase_dom"/>
</dbReference>
<dbReference type="NCBIfam" id="TIGR02961">
    <property type="entry name" value="allantoicase"/>
    <property type="match status" value="1"/>
</dbReference>
<dbReference type="STRING" id="1097556.R4XAH4"/>
<evidence type="ECO:0000313" key="3">
    <source>
        <dbReference type="EMBL" id="CCG82824.1"/>
    </source>
</evidence>
<proteinExistence type="inferred from homology"/>
<dbReference type="InterPro" id="IPR008979">
    <property type="entry name" value="Galactose-bd-like_sf"/>
</dbReference>
<dbReference type="PANTHER" id="PTHR12045:SF3">
    <property type="entry name" value="INACTIVE ALLANTOICASE-RELATED"/>
    <property type="match status" value="1"/>
</dbReference>
<dbReference type="GO" id="GO:0004037">
    <property type="term" value="F:allantoicase activity"/>
    <property type="evidence" value="ECO:0007669"/>
    <property type="project" value="InterPro"/>
</dbReference>
<dbReference type="HAMAP" id="MF_00813">
    <property type="entry name" value="Allantoicase"/>
    <property type="match status" value="1"/>
</dbReference>
<sequence length="331" mass="36437">MASVTRVEHDPFVGQIDFCSAAVDGEIVSFSDQYFADAVNLLNPEPPIRRAGYYVPTGAWFDGWETRRHNKQPTDWVIIKLGVTGTAVGCEVDTAFFNGNEAPAISLEACIVHEGEDVTVAKWEEIVPKTPCGPSQRHFFKFPTPVDKLYTHVRLHQHPDGGIARFRLFGTVSPRFPEDKNVVLDLCSVKNGAVAEACSDQHFGRKENLLLPGRGKDMGDGWETARSRAEGHCDWAIIKLGAPTMPESVTIDTAFFRGNFPQRAEVYGASVPSQANSATEWKLLVGDEMSADAEHTLPVEPGSFAEPITHVKLVIYPDGGVKRLRVFGKRS</sequence>
<dbReference type="VEuPathDB" id="FungiDB:TAPDE_002956"/>
<dbReference type="EMBL" id="CAHR02000104">
    <property type="protein sequence ID" value="CCG82824.1"/>
    <property type="molecule type" value="Genomic_DNA"/>
</dbReference>
<comment type="similarity">
    <text evidence="1">Belongs to the allantoicase family.</text>
</comment>
<comment type="caution">
    <text evidence="3">The sequence shown here is derived from an EMBL/GenBank/DDBJ whole genome shotgun (WGS) entry which is preliminary data.</text>
</comment>
<organism evidence="3 4">
    <name type="scientific">Taphrina deformans (strain PYCC 5710 / ATCC 11124 / CBS 356.35 / IMI 108563 / JCM 9778 / NBRC 8474)</name>
    <name type="common">Peach leaf curl fungus</name>
    <name type="synonym">Lalaria deformans</name>
    <dbReference type="NCBI Taxonomy" id="1097556"/>
    <lineage>
        <taxon>Eukaryota</taxon>
        <taxon>Fungi</taxon>
        <taxon>Dikarya</taxon>
        <taxon>Ascomycota</taxon>
        <taxon>Taphrinomycotina</taxon>
        <taxon>Taphrinomycetes</taxon>
        <taxon>Taphrinales</taxon>
        <taxon>Taphrinaceae</taxon>
        <taxon>Taphrina</taxon>
    </lineage>
</organism>
<gene>
    <name evidence="3" type="ORF">TAPDE_002956</name>
</gene>
<evidence type="ECO:0000313" key="4">
    <source>
        <dbReference type="Proteomes" id="UP000013776"/>
    </source>
</evidence>
<feature type="domain" description="Allantoicase" evidence="2">
    <location>
        <begin position="25"/>
        <end position="172"/>
    </location>
</feature>
<dbReference type="eggNOG" id="KOG4145">
    <property type="taxonomic scope" value="Eukaryota"/>
</dbReference>
<name>R4XAH4_TAPDE</name>
<protein>
    <submittedName>
        <fullName evidence="3">Allantoicase</fullName>
    </submittedName>
</protein>
<dbReference type="GO" id="GO:0000256">
    <property type="term" value="P:allantoin catabolic process"/>
    <property type="evidence" value="ECO:0007669"/>
    <property type="project" value="InterPro"/>
</dbReference>